<reference evidence="1 2" key="1">
    <citation type="submission" date="2015-05" db="EMBL/GenBank/DDBJ databases">
        <title>Evolution of Trichinella species and genotypes.</title>
        <authorList>
            <person name="Korhonen P.K."/>
            <person name="Edoardo P."/>
            <person name="Giuseppe L.R."/>
            <person name="Gasser R.B."/>
        </authorList>
    </citation>
    <scope>NUCLEOTIDE SEQUENCE [LARGE SCALE GENOMIC DNA]</scope>
    <source>
        <strain evidence="1">ISS10</strain>
    </source>
</reference>
<dbReference type="EMBL" id="JYDW01000275">
    <property type="protein sequence ID" value="KRZ50190.1"/>
    <property type="molecule type" value="Genomic_DNA"/>
</dbReference>
<proteinExistence type="predicted"/>
<sequence length="77" mass="8337">MPNNNNVLGFSVAEKCAWRMPLAAMSFSPAAGRLFRLCDVLGFSVSEKGAWRMPAAAMSFSPAAGRLFRLCGQTRLP</sequence>
<evidence type="ECO:0000313" key="2">
    <source>
        <dbReference type="Proteomes" id="UP000054721"/>
    </source>
</evidence>
<protein>
    <submittedName>
        <fullName evidence="1">Uncharacterized protein</fullName>
    </submittedName>
</protein>
<organism evidence="1 2">
    <name type="scientific">Trichinella nativa</name>
    <dbReference type="NCBI Taxonomy" id="6335"/>
    <lineage>
        <taxon>Eukaryota</taxon>
        <taxon>Metazoa</taxon>
        <taxon>Ecdysozoa</taxon>
        <taxon>Nematoda</taxon>
        <taxon>Enoplea</taxon>
        <taxon>Dorylaimia</taxon>
        <taxon>Trichinellida</taxon>
        <taxon>Trichinellidae</taxon>
        <taxon>Trichinella</taxon>
    </lineage>
</organism>
<gene>
    <name evidence="1" type="ORF">T02_9768</name>
</gene>
<dbReference type="Proteomes" id="UP000054721">
    <property type="component" value="Unassembled WGS sequence"/>
</dbReference>
<dbReference type="AlphaFoldDB" id="A0A0V1KTP0"/>
<comment type="caution">
    <text evidence="1">The sequence shown here is derived from an EMBL/GenBank/DDBJ whole genome shotgun (WGS) entry which is preliminary data.</text>
</comment>
<accession>A0A0V1KTP0</accession>
<evidence type="ECO:0000313" key="1">
    <source>
        <dbReference type="EMBL" id="KRZ50190.1"/>
    </source>
</evidence>
<name>A0A0V1KTP0_9BILA</name>
<keyword evidence="2" id="KW-1185">Reference proteome</keyword>